<name>A0A4V1AIG4_9LACO</name>
<evidence type="ECO:0000313" key="1">
    <source>
        <dbReference type="EMBL" id="QBO35415.1"/>
    </source>
</evidence>
<dbReference type="SUPFAM" id="SSF47413">
    <property type="entry name" value="lambda repressor-like DNA-binding domains"/>
    <property type="match status" value="1"/>
</dbReference>
<dbReference type="OrthoDB" id="2306294at2"/>
<dbReference type="InterPro" id="IPR010982">
    <property type="entry name" value="Lambda_DNA-bd_dom_sf"/>
</dbReference>
<organism evidence="1 2">
    <name type="scientific">Periweissella cryptocerci</name>
    <dbReference type="NCBI Taxonomy" id="2506420"/>
    <lineage>
        <taxon>Bacteria</taxon>
        <taxon>Bacillati</taxon>
        <taxon>Bacillota</taxon>
        <taxon>Bacilli</taxon>
        <taxon>Lactobacillales</taxon>
        <taxon>Lactobacillaceae</taxon>
        <taxon>Periweissella</taxon>
    </lineage>
</organism>
<reference evidence="2" key="1">
    <citation type="submission" date="2019-03" db="EMBL/GenBank/DDBJ databases">
        <title>Weissella sp. 26KH-42 Genome sequencing.</title>
        <authorList>
            <person name="Heo J."/>
            <person name="Kim S.-J."/>
            <person name="Kim J.-S."/>
            <person name="Hong S.-B."/>
            <person name="Kwon S.-W."/>
        </authorList>
    </citation>
    <scope>NUCLEOTIDE SEQUENCE [LARGE SCALE GENOMIC DNA]</scope>
    <source>
        <strain evidence="2">26KH-42</strain>
    </source>
</reference>
<dbReference type="AlphaFoldDB" id="A0A4V1AIG4"/>
<dbReference type="RefSeq" id="WP_133362495.1">
    <property type="nucleotide sequence ID" value="NZ_CP037940.1"/>
</dbReference>
<keyword evidence="2" id="KW-1185">Reference proteome</keyword>
<dbReference type="Gene3D" id="1.10.260.40">
    <property type="entry name" value="lambda repressor-like DNA-binding domains"/>
    <property type="match status" value="1"/>
</dbReference>
<dbReference type="GO" id="GO:0003677">
    <property type="term" value="F:DNA binding"/>
    <property type="evidence" value="ECO:0007669"/>
    <property type="project" value="InterPro"/>
</dbReference>
<dbReference type="CDD" id="cd00093">
    <property type="entry name" value="HTH_XRE"/>
    <property type="match status" value="1"/>
</dbReference>
<dbReference type="Proteomes" id="UP000292886">
    <property type="component" value="Chromosome"/>
</dbReference>
<dbReference type="KEGG" id="wei:EQG49_02510"/>
<sequence>MAYKLVMKNRDLVLRQMPLHGYNSVDFAEKYLGINRAHWTNIQTGKIHPRPALAKKIASGLDLEIKDIFDLVQ</sequence>
<proteinExistence type="predicted"/>
<accession>A0A4V1AIG4</accession>
<dbReference type="InterPro" id="IPR001387">
    <property type="entry name" value="Cro/C1-type_HTH"/>
</dbReference>
<protein>
    <submittedName>
        <fullName evidence="1">Transcriptional regulator</fullName>
    </submittedName>
</protein>
<evidence type="ECO:0000313" key="2">
    <source>
        <dbReference type="Proteomes" id="UP000292886"/>
    </source>
</evidence>
<dbReference type="EMBL" id="CP037940">
    <property type="protein sequence ID" value="QBO35415.1"/>
    <property type="molecule type" value="Genomic_DNA"/>
</dbReference>
<gene>
    <name evidence="1" type="ORF">EQG49_02510</name>
</gene>